<keyword evidence="1" id="KW-0436">Ligase</keyword>
<evidence type="ECO:0000313" key="2">
    <source>
        <dbReference type="Proteomes" id="UP000325081"/>
    </source>
</evidence>
<name>A0A5A7PRA7_STRAF</name>
<dbReference type="AlphaFoldDB" id="A0A5A7PRA7"/>
<accession>A0A5A7PRA7</accession>
<comment type="caution">
    <text evidence="1">The sequence shown here is derived from an EMBL/GenBank/DDBJ whole genome shotgun (WGS) entry which is preliminary data.</text>
</comment>
<gene>
    <name evidence="1" type="ORF">STAS_11441</name>
</gene>
<reference evidence="2" key="1">
    <citation type="journal article" date="2019" name="Curr. Biol.">
        <title>Genome Sequence of Striga asiatica Provides Insight into the Evolution of Plant Parasitism.</title>
        <authorList>
            <person name="Yoshida S."/>
            <person name="Kim S."/>
            <person name="Wafula E.K."/>
            <person name="Tanskanen J."/>
            <person name="Kim Y.M."/>
            <person name="Honaas L."/>
            <person name="Yang Z."/>
            <person name="Spallek T."/>
            <person name="Conn C.E."/>
            <person name="Ichihashi Y."/>
            <person name="Cheong K."/>
            <person name="Cui S."/>
            <person name="Der J.P."/>
            <person name="Gundlach H."/>
            <person name="Jiao Y."/>
            <person name="Hori C."/>
            <person name="Ishida J.K."/>
            <person name="Kasahara H."/>
            <person name="Kiba T."/>
            <person name="Kim M.S."/>
            <person name="Koo N."/>
            <person name="Laohavisit A."/>
            <person name="Lee Y.H."/>
            <person name="Lumba S."/>
            <person name="McCourt P."/>
            <person name="Mortimer J.C."/>
            <person name="Mutuku J.M."/>
            <person name="Nomura T."/>
            <person name="Sasaki-Sekimoto Y."/>
            <person name="Seto Y."/>
            <person name="Wang Y."/>
            <person name="Wakatake T."/>
            <person name="Sakakibara H."/>
            <person name="Demura T."/>
            <person name="Yamaguchi S."/>
            <person name="Yoneyama K."/>
            <person name="Manabe R.I."/>
            <person name="Nelson D.C."/>
            <person name="Schulman A.H."/>
            <person name="Timko M.P."/>
            <person name="dePamphilis C.W."/>
            <person name="Choi D."/>
            <person name="Shirasu K."/>
        </authorList>
    </citation>
    <scope>NUCLEOTIDE SEQUENCE [LARGE SCALE GENOMIC DNA]</scope>
    <source>
        <strain evidence="2">cv. UVA1</strain>
    </source>
</reference>
<dbReference type="Proteomes" id="UP000325081">
    <property type="component" value="Unassembled WGS sequence"/>
</dbReference>
<organism evidence="1 2">
    <name type="scientific">Striga asiatica</name>
    <name type="common">Asiatic witchweed</name>
    <name type="synonym">Buchnera asiatica</name>
    <dbReference type="NCBI Taxonomy" id="4170"/>
    <lineage>
        <taxon>Eukaryota</taxon>
        <taxon>Viridiplantae</taxon>
        <taxon>Streptophyta</taxon>
        <taxon>Embryophyta</taxon>
        <taxon>Tracheophyta</taxon>
        <taxon>Spermatophyta</taxon>
        <taxon>Magnoliopsida</taxon>
        <taxon>eudicotyledons</taxon>
        <taxon>Gunneridae</taxon>
        <taxon>Pentapetalae</taxon>
        <taxon>asterids</taxon>
        <taxon>lamiids</taxon>
        <taxon>Lamiales</taxon>
        <taxon>Orobanchaceae</taxon>
        <taxon>Buchnereae</taxon>
        <taxon>Striga</taxon>
    </lineage>
</organism>
<dbReference type="GO" id="GO:0016874">
    <property type="term" value="F:ligase activity"/>
    <property type="evidence" value="ECO:0007669"/>
    <property type="project" value="UniProtKB-KW"/>
</dbReference>
<dbReference type="EMBL" id="BKCP01004960">
    <property type="protein sequence ID" value="GER35186.1"/>
    <property type="molecule type" value="Genomic_DNA"/>
</dbReference>
<keyword evidence="2" id="KW-1185">Reference proteome</keyword>
<evidence type="ECO:0000313" key="1">
    <source>
        <dbReference type="EMBL" id="GER35186.1"/>
    </source>
</evidence>
<sequence>MAAFSASVLATKYGPPKGLCLLTNSTSVHELSSIRPDGPVLAPKYAAAMLEVYTTRLMVLASAQACRMPCRPVVTRLTFTSSGSVSSKSRGWATWKSPMHPSMAGLNVSGLSRSALKICSLSDAPGRLVRKLIV</sequence>
<protein>
    <submittedName>
        <fullName evidence="1">Aspartate--tRNA ligase</fullName>
    </submittedName>
</protein>
<proteinExistence type="predicted"/>